<dbReference type="SUPFAM" id="SSF81321">
    <property type="entry name" value="Family A G protein-coupled receptor-like"/>
    <property type="match status" value="1"/>
</dbReference>
<evidence type="ECO:0000256" key="3">
    <source>
        <dbReference type="ARBA" id="ARBA00022989"/>
    </source>
</evidence>
<sequence length="153" mass="17235">MTIGFLTLKDEEIFCTLTFSFNGLGRDIWVGCQFTIHVAVIVVYSILRKKLKSQVVDMKTSLQLMKSIYTVMILYIVCWVTAMVALLIGKITNSSKNVETAIEMAFGLVTLSNTSVPCVVYFVQSAKYRRAILRLFGRRPGEVTCSVLSKKQF</sequence>
<dbReference type="OrthoDB" id="5820127at2759"/>
<evidence type="ECO:0000313" key="7">
    <source>
        <dbReference type="Proteomes" id="UP000298663"/>
    </source>
</evidence>
<evidence type="ECO:0000256" key="5">
    <source>
        <dbReference type="SAM" id="Phobius"/>
    </source>
</evidence>
<feature type="transmembrane region" description="Helical" evidence="5">
    <location>
        <begin position="68"/>
        <end position="89"/>
    </location>
</feature>
<gene>
    <name evidence="6" type="ORF">L596_024657</name>
</gene>
<dbReference type="InterPro" id="IPR047130">
    <property type="entry name" value="7TM_GPCR_Srsx_nematod"/>
</dbReference>
<proteinExistence type="predicted"/>
<dbReference type="SMART" id="SM01381">
    <property type="entry name" value="7TM_GPCR_Srsx"/>
    <property type="match status" value="1"/>
</dbReference>
<evidence type="ECO:0000256" key="1">
    <source>
        <dbReference type="ARBA" id="ARBA00004370"/>
    </source>
</evidence>
<dbReference type="GO" id="GO:0016020">
    <property type="term" value="C:membrane"/>
    <property type="evidence" value="ECO:0007669"/>
    <property type="project" value="UniProtKB-SubCell"/>
</dbReference>
<feature type="transmembrane region" description="Helical" evidence="5">
    <location>
        <begin position="101"/>
        <end position="123"/>
    </location>
</feature>
<comment type="caution">
    <text evidence="6">The sequence shown here is derived from an EMBL/GenBank/DDBJ whole genome shotgun (WGS) entry which is preliminary data.</text>
</comment>
<dbReference type="InterPro" id="IPR019424">
    <property type="entry name" value="7TM_GPCR_Srsx"/>
</dbReference>
<dbReference type="GO" id="GO:0004930">
    <property type="term" value="F:G protein-coupled receptor activity"/>
    <property type="evidence" value="ECO:0007669"/>
    <property type="project" value="InterPro"/>
</dbReference>
<comment type="subcellular location">
    <subcellularLocation>
        <location evidence="1">Membrane</location>
    </subcellularLocation>
</comment>
<dbReference type="EMBL" id="AZBU02000009">
    <property type="protein sequence ID" value="TKR64061.1"/>
    <property type="molecule type" value="Genomic_DNA"/>
</dbReference>
<dbReference type="InterPro" id="IPR000276">
    <property type="entry name" value="GPCR_Rhodpsn"/>
</dbReference>
<name>A0A4U5M5D2_STECR</name>
<protein>
    <recommendedName>
        <fullName evidence="8">G-protein coupled receptors family 1 profile domain-containing protein</fullName>
    </recommendedName>
</protein>
<keyword evidence="2 5" id="KW-0812">Transmembrane</keyword>
<dbReference type="Gene3D" id="1.20.1070.10">
    <property type="entry name" value="Rhodopsin 7-helix transmembrane proteins"/>
    <property type="match status" value="1"/>
</dbReference>
<keyword evidence="4 5" id="KW-0472">Membrane</keyword>
<feature type="transmembrane region" description="Helical" evidence="5">
    <location>
        <begin position="28"/>
        <end position="47"/>
    </location>
</feature>
<reference evidence="6 7" key="2">
    <citation type="journal article" date="2019" name="G3 (Bethesda)">
        <title>Hybrid Assembly of the Genome of the Entomopathogenic Nematode Steinernema carpocapsae Identifies the X-Chromosome.</title>
        <authorList>
            <person name="Serra L."/>
            <person name="Macchietto M."/>
            <person name="Macias-Munoz A."/>
            <person name="McGill C.J."/>
            <person name="Rodriguez I.M."/>
            <person name="Rodriguez B."/>
            <person name="Murad R."/>
            <person name="Mortazavi A."/>
        </authorList>
    </citation>
    <scope>NUCLEOTIDE SEQUENCE [LARGE SCALE GENOMIC DNA]</scope>
    <source>
        <strain evidence="6 7">ALL</strain>
    </source>
</reference>
<keyword evidence="3 5" id="KW-1133">Transmembrane helix</keyword>
<reference evidence="6 7" key="1">
    <citation type="journal article" date="2015" name="Genome Biol.">
        <title>Comparative genomics of Steinernema reveals deeply conserved gene regulatory networks.</title>
        <authorList>
            <person name="Dillman A.R."/>
            <person name="Macchietto M."/>
            <person name="Porter C.F."/>
            <person name="Rogers A."/>
            <person name="Williams B."/>
            <person name="Antoshechkin I."/>
            <person name="Lee M.M."/>
            <person name="Goodwin Z."/>
            <person name="Lu X."/>
            <person name="Lewis E.E."/>
            <person name="Goodrich-Blair H."/>
            <person name="Stock S.P."/>
            <person name="Adams B.J."/>
            <person name="Sternberg P.W."/>
            <person name="Mortazavi A."/>
        </authorList>
    </citation>
    <scope>NUCLEOTIDE SEQUENCE [LARGE SCALE GENOMIC DNA]</scope>
    <source>
        <strain evidence="6 7">ALL</strain>
    </source>
</reference>
<keyword evidence="7" id="KW-1185">Reference proteome</keyword>
<dbReference type="AlphaFoldDB" id="A0A4U5M5D2"/>
<dbReference type="Proteomes" id="UP000298663">
    <property type="component" value="Unassembled WGS sequence"/>
</dbReference>
<accession>A0A4U5M5D2</accession>
<evidence type="ECO:0000256" key="2">
    <source>
        <dbReference type="ARBA" id="ARBA00022692"/>
    </source>
</evidence>
<dbReference type="PANTHER" id="PTHR23360">
    <property type="entry name" value="G-PROTEIN COUPLED RECEPTORS FAMILY 1 PROFILE DOMAIN-CONTAINING PROTEIN-RELATED"/>
    <property type="match status" value="1"/>
</dbReference>
<evidence type="ECO:0000313" key="6">
    <source>
        <dbReference type="EMBL" id="TKR64061.1"/>
    </source>
</evidence>
<organism evidence="6 7">
    <name type="scientific">Steinernema carpocapsae</name>
    <name type="common">Entomopathogenic nematode</name>
    <dbReference type="NCBI Taxonomy" id="34508"/>
    <lineage>
        <taxon>Eukaryota</taxon>
        <taxon>Metazoa</taxon>
        <taxon>Ecdysozoa</taxon>
        <taxon>Nematoda</taxon>
        <taxon>Chromadorea</taxon>
        <taxon>Rhabditida</taxon>
        <taxon>Tylenchina</taxon>
        <taxon>Panagrolaimomorpha</taxon>
        <taxon>Strongyloidoidea</taxon>
        <taxon>Steinernematidae</taxon>
        <taxon>Steinernema</taxon>
    </lineage>
</organism>
<evidence type="ECO:0000256" key="4">
    <source>
        <dbReference type="ARBA" id="ARBA00023136"/>
    </source>
</evidence>
<dbReference type="PANTHER" id="PTHR23360:SF16">
    <property type="entry name" value="G-PROTEIN COUPLED RECEPTORS FAMILY 1 PROFILE DOMAIN-CONTAINING PROTEIN"/>
    <property type="match status" value="1"/>
</dbReference>
<dbReference type="Pfam" id="PF10320">
    <property type="entry name" value="7TM_GPCR_Srsx"/>
    <property type="match status" value="1"/>
</dbReference>
<evidence type="ECO:0008006" key="8">
    <source>
        <dbReference type="Google" id="ProtNLM"/>
    </source>
</evidence>